<accession>A0A0S4UA15</accession>
<dbReference type="AlphaFoldDB" id="A0A0S4UA15"/>
<organism evidence="1">
    <name type="scientific">Ralstonia solanacearum</name>
    <name type="common">Pseudomonas solanacearum</name>
    <dbReference type="NCBI Taxonomy" id="305"/>
    <lineage>
        <taxon>Bacteria</taxon>
        <taxon>Pseudomonadati</taxon>
        <taxon>Pseudomonadota</taxon>
        <taxon>Betaproteobacteria</taxon>
        <taxon>Burkholderiales</taxon>
        <taxon>Burkholderiaceae</taxon>
        <taxon>Ralstonia</taxon>
        <taxon>Ralstonia solanacearum species complex</taxon>
    </lineage>
</organism>
<protein>
    <submittedName>
        <fullName evidence="1">Uncharacterized protein</fullName>
    </submittedName>
</protein>
<name>A0A0S4UA15_RALSL</name>
<sequence>MDITTANYNAFVTGLTALTRKYGVAIRSFGGAFRDVVYVADIISGDLYAELPES</sequence>
<reference evidence="3" key="2">
    <citation type="submission" date="2021-10" db="EMBL/GenBank/DDBJ databases">
        <title>Complete genome sequences of five Ralstonia solancearum strains isolated from sunflower.</title>
        <authorList>
            <person name="She X."/>
            <person name="He Z."/>
        </authorList>
    </citation>
    <scope>NUCLEOTIDE SEQUENCE</scope>
    <source>
        <strain evidence="3">RS638</strain>
    </source>
</reference>
<gene>
    <name evidence="3" type="ORF">LH706_13660</name>
    <name evidence="1" type="ORF">PSS4_v1_900005</name>
    <name evidence="2" type="ORF">RUN215_v1_2100005</name>
</gene>
<reference evidence="1" key="1">
    <citation type="submission" date="2015-10" db="EMBL/GenBank/DDBJ databases">
        <authorList>
            <person name="Gilbert D.G."/>
        </authorList>
    </citation>
    <scope>NUCLEOTIDE SEQUENCE</scope>
    <source>
        <strain evidence="1">Phyl III-seqv23</strain>
    </source>
</reference>
<dbReference type="EMBL" id="LN899820">
    <property type="protein sequence ID" value="CUV58415.1"/>
    <property type="molecule type" value="Genomic_DNA"/>
</dbReference>
<evidence type="ECO:0000313" key="3">
    <source>
        <dbReference type="EMBL" id="UZF14069.1"/>
    </source>
</evidence>
<evidence type="ECO:0000313" key="1">
    <source>
        <dbReference type="EMBL" id="CUV19041.1"/>
    </source>
</evidence>
<dbReference type="EMBL" id="LN899821">
    <property type="protein sequence ID" value="CUV19041.1"/>
    <property type="molecule type" value="Genomic_DNA"/>
</dbReference>
<evidence type="ECO:0000313" key="2">
    <source>
        <dbReference type="EMBL" id="CUV58415.1"/>
    </source>
</evidence>
<dbReference type="EMBL" id="CP085043">
    <property type="protein sequence ID" value="UZF14069.1"/>
    <property type="molecule type" value="Genomic_DNA"/>
</dbReference>
<proteinExistence type="predicted"/>